<dbReference type="CDD" id="cd02961">
    <property type="entry name" value="PDI_a_family"/>
    <property type="match status" value="1"/>
</dbReference>
<evidence type="ECO:0000256" key="2">
    <source>
        <dbReference type="ARBA" id="ARBA00004319"/>
    </source>
</evidence>
<evidence type="ECO:0000256" key="12">
    <source>
        <dbReference type="RuleBase" id="RU361130"/>
    </source>
</evidence>
<dbReference type="InterPro" id="IPR036249">
    <property type="entry name" value="Thioredoxin-like_sf"/>
</dbReference>
<keyword evidence="7" id="KW-0256">Endoplasmic reticulum</keyword>
<dbReference type="NCBIfam" id="TIGR01126">
    <property type="entry name" value="pdi_dom"/>
    <property type="match status" value="2"/>
</dbReference>
<dbReference type="RefSeq" id="XP_005100750.1">
    <property type="nucleotide sequence ID" value="XM_005100693.3"/>
</dbReference>
<dbReference type="PROSITE" id="PS51352">
    <property type="entry name" value="THIOREDOXIN_2"/>
    <property type="match status" value="2"/>
</dbReference>
<proteinExistence type="inferred from homology"/>
<dbReference type="NCBIfam" id="TIGR01130">
    <property type="entry name" value="ER_PDI_fam"/>
    <property type="match status" value="1"/>
</dbReference>
<gene>
    <name evidence="16" type="primary">LOC101849218</name>
</gene>
<comment type="catalytic activity">
    <reaction evidence="1 12">
        <text>Catalyzes the rearrangement of -S-S- bonds in proteins.</text>
        <dbReference type="EC" id="5.3.4.1"/>
    </reaction>
</comment>
<dbReference type="Pfam" id="PF13848">
    <property type="entry name" value="Thioredoxin_6"/>
    <property type="match status" value="1"/>
</dbReference>
<accession>A0ABM0JSX7</accession>
<feature type="signal peptide" evidence="12">
    <location>
        <begin position="1"/>
        <end position="18"/>
    </location>
</feature>
<dbReference type="Proteomes" id="UP000694888">
    <property type="component" value="Unplaced"/>
</dbReference>
<evidence type="ECO:0000256" key="10">
    <source>
        <dbReference type="ARBA" id="ARBA00023284"/>
    </source>
</evidence>
<organism evidence="15 16">
    <name type="scientific">Aplysia californica</name>
    <name type="common">California sea hare</name>
    <dbReference type="NCBI Taxonomy" id="6500"/>
    <lineage>
        <taxon>Eukaryota</taxon>
        <taxon>Metazoa</taxon>
        <taxon>Spiralia</taxon>
        <taxon>Lophotrochozoa</taxon>
        <taxon>Mollusca</taxon>
        <taxon>Gastropoda</taxon>
        <taxon>Heterobranchia</taxon>
        <taxon>Euthyneura</taxon>
        <taxon>Tectipleura</taxon>
        <taxon>Aplysiida</taxon>
        <taxon>Aplysioidea</taxon>
        <taxon>Aplysiidae</taxon>
        <taxon>Aplysia</taxon>
    </lineage>
</organism>
<dbReference type="InterPro" id="IPR017937">
    <property type="entry name" value="Thioredoxin_CS"/>
</dbReference>
<evidence type="ECO:0000256" key="4">
    <source>
        <dbReference type="ARBA" id="ARBA00012723"/>
    </source>
</evidence>
<comment type="subcellular location">
    <subcellularLocation>
        <location evidence="2">Endoplasmic reticulum lumen</location>
    </subcellularLocation>
</comment>
<dbReference type="PANTHER" id="PTHR18929:SF132">
    <property type="entry name" value="PROTEIN DISULFIDE-ISOMERASE A3"/>
    <property type="match status" value="1"/>
</dbReference>
<keyword evidence="9 12" id="KW-0413">Isomerase</keyword>
<evidence type="ECO:0000256" key="3">
    <source>
        <dbReference type="ARBA" id="ARBA00006347"/>
    </source>
</evidence>
<keyword evidence="8" id="KW-1015">Disulfide bond</keyword>
<dbReference type="PANTHER" id="PTHR18929">
    <property type="entry name" value="PROTEIN DISULFIDE ISOMERASE"/>
    <property type="match status" value="1"/>
</dbReference>
<dbReference type="InterPro" id="IPR013766">
    <property type="entry name" value="Thioredoxin_domain"/>
</dbReference>
<protein>
    <recommendedName>
        <fullName evidence="4 12">Protein disulfide-isomerase</fullName>
        <ecNumber evidence="4 12">5.3.4.1</ecNumber>
    </recommendedName>
</protein>
<dbReference type="Gene3D" id="3.40.30.10">
    <property type="entry name" value="Glutaredoxin"/>
    <property type="match status" value="4"/>
</dbReference>
<dbReference type="EC" id="5.3.4.1" evidence="4 12"/>
<evidence type="ECO:0000256" key="8">
    <source>
        <dbReference type="ARBA" id="ARBA00023157"/>
    </source>
</evidence>
<dbReference type="InterPro" id="IPR005788">
    <property type="entry name" value="PDI_thioredoxin-like_dom"/>
</dbReference>
<keyword evidence="5 12" id="KW-0732">Signal</keyword>
<keyword evidence="15" id="KW-1185">Reference proteome</keyword>
<dbReference type="CDD" id="cd03073">
    <property type="entry name" value="PDI_b'_ERp72_ERp57"/>
    <property type="match status" value="1"/>
</dbReference>
<evidence type="ECO:0000256" key="6">
    <source>
        <dbReference type="ARBA" id="ARBA00022737"/>
    </source>
</evidence>
<keyword evidence="10" id="KW-0676">Redox-active center</keyword>
<feature type="compositionally biased region" description="Basic residues" evidence="13">
    <location>
        <begin position="485"/>
        <end position="496"/>
    </location>
</feature>
<feature type="domain" description="Thioredoxin" evidence="14">
    <location>
        <begin position="349"/>
        <end position="475"/>
    </location>
</feature>
<dbReference type="PRINTS" id="PR00421">
    <property type="entry name" value="THIOREDOXIN"/>
</dbReference>
<feature type="chain" id="PRO_5044976074" description="Protein disulfide-isomerase" evidence="12">
    <location>
        <begin position="19"/>
        <end position="496"/>
    </location>
</feature>
<dbReference type="CDD" id="cd02995">
    <property type="entry name" value="PDI_a_PDI_a'_C"/>
    <property type="match status" value="1"/>
</dbReference>
<dbReference type="SUPFAM" id="SSF52833">
    <property type="entry name" value="Thioredoxin-like"/>
    <property type="match status" value="3"/>
</dbReference>
<comment type="similarity">
    <text evidence="3 11">Belongs to the protein disulfide isomerase family.</text>
</comment>
<feature type="region of interest" description="Disordered" evidence="13">
    <location>
        <begin position="477"/>
        <end position="496"/>
    </location>
</feature>
<reference evidence="16" key="1">
    <citation type="submission" date="2025-08" db="UniProtKB">
        <authorList>
            <consortium name="RefSeq"/>
        </authorList>
    </citation>
    <scope>IDENTIFICATION</scope>
</reference>
<evidence type="ECO:0000256" key="7">
    <source>
        <dbReference type="ARBA" id="ARBA00022824"/>
    </source>
</evidence>
<sequence>MYSSVVLLGLLCFCGAFADDVLVFTDANFGDEIAKYETILVKFYAPWCGHCKRLAPEYERAATTLKKQDPPVALAKVDCTVETNVCSKHGVSGYPTLKVFKNGELAKDYSGPREADGIVKYMVREAGPVSKKLESADDARNFLNKASVGVIGFFESESSSLAKAFLKVADKLSDVRFAHTISKEVKEELKQTEDGIVLFRPKVLQSKFEDAEVRCEETSSEKIQSFIQGESLGLCGERTMSNAENFQKPLFVAYFNVDYVKNPKGTNYWRNRVMKVGKKIKDEGETVYFAISGLDEMSRELEECGIEDRNGDKPVVCAWNAKNQKFKMTEEFSMDSFEQFVRDVLAGKVEAYMKSEPIPEDNDTPGKVKVVVGKNFDEIVNNEDKDVLIEFYAPWCGHCKSLAPKYDELAEKLKDEENVVIAKMDATANDVPPNYEVRGFPTIYFAPKGNKSTPKKYEGGREVDDFVKYLSKEATDGLKSVSKDSKKKKKDKNVEL</sequence>
<dbReference type="GeneID" id="101849218"/>
<evidence type="ECO:0000256" key="11">
    <source>
        <dbReference type="RuleBase" id="RU004208"/>
    </source>
</evidence>
<evidence type="ECO:0000256" key="1">
    <source>
        <dbReference type="ARBA" id="ARBA00001182"/>
    </source>
</evidence>
<dbReference type="PROSITE" id="PS00194">
    <property type="entry name" value="THIOREDOXIN_1"/>
    <property type="match status" value="2"/>
</dbReference>
<evidence type="ECO:0000256" key="9">
    <source>
        <dbReference type="ARBA" id="ARBA00023235"/>
    </source>
</evidence>
<evidence type="ECO:0000256" key="13">
    <source>
        <dbReference type="SAM" id="MobiDB-lite"/>
    </source>
</evidence>
<evidence type="ECO:0000259" key="14">
    <source>
        <dbReference type="PROSITE" id="PS51352"/>
    </source>
</evidence>
<evidence type="ECO:0000313" key="15">
    <source>
        <dbReference type="Proteomes" id="UP000694888"/>
    </source>
</evidence>
<evidence type="ECO:0000313" key="16">
    <source>
        <dbReference type="RefSeq" id="XP_005100750.1"/>
    </source>
</evidence>
<keyword evidence="6" id="KW-0677">Repeat</keyword>
<feature type="domain" description="Thioredoxin" evidence="14">
    <location>
        <begin position="12"/>
        <end position="128"/>
    </location>
</feature>
<dbReference type="InterPro" id="IPR005792">
    <property type="entry name" value="Prot_disulphide_isomerase"/>
</dbReference>
<dbReference type="Pfam" id="PF00085">
    <property type="entry name" value="Thioredoxin"/>
    <property type="match status" value="2"/>
</dbReference>
<name>A0ABM0JSX7_APLCA</name>
<evidence type="ECO:0000256" key="5">
    <source>
        <dbReference type="ARBA" id="ARBA00022729"/>
    </source>
</evidence>